<dbReference type="Proteomes" id="UP000007437">
    <property type="component" value="Plasmid pBRH01"/>
</dbReference>
<organism evidence="1 2">
    <name type="scientific">Mycetohabitans rhizoxinica (strain DSM 19002 / CIP 109453 / HKI 454)</name>
    <name type="common">Paraburkholderia rhizoxinica</name>
    <dbReference type="NCBI Taxonomy" id="882378"/>
    <lineage>
        <taxon>Bacteria</taxon>
        <taxon>Pseudomonadati</taxon>
        <taxon>Pseudomonadota</taxon>
        <taxon>Betaproteobacteria</taxon>
        <taxon>Burkholderiales</taxon>
        <taxon>Burkholderiaceae</taxon>
        <taxon>Mycetohabitans</taxon>
    </lineage>
</organism>
<proteinExistence type="predicted"/>
<accession>E5AUZ1</accession>
<dbReference type="HOGENOM" id="CLU_2583029_0_0_4"/>
<dbReference type="EMBL" id="FR687360">
    <property type="protein sequence ID" value="CBW76915.1"/>
    <property type="molecule type" value="Genomic_DNA"/>
</dbReference>
<sequence>MLQWGPVCQAWCFMAAAREGTRRNLHARHTLGRECGLLEHWQGAPGIGGGAGGAVRGAAAAWPWVWEGSWLALGSTDTGF</sequence>
<reference evidence="1 2" key="1">
    <citation type="journal article" date="2011" name="J. Bacteriol.">
        <title>Complete genome sequence of Burkholderia rhizoxinica, an endosymbiont of Rhizopus microsporus.</title>
        <authorList>
            <person name="Lackner G."/>
            <person name="Moebius N."/>
            <person name="Partida-Martinez L."/>
            <person name="Hertweck C."/>
        </authorList>
    </citation>
    <scope>NUCLEOTIDE SEQUENCE [LARGE SCALE GENOMIC DNA]</scope>
    <source>
        <strain evidence="2">DSM 19002 / CIP 109453 / HKI 454</strain>
        <plasmid evidence="1 2">pBRH01</plasmid>
    </source>
</reference>
<evidence type="ECO:0000313" key="1">
    <source>
        <dbReference type="EMBL" id="CBW76915.1"/>
    </source>
</evidence>
<protein>
    <submittedName>
        <fullName evidence="1">Uncharacterized protein</fullName>
    </submittedName>
</protein>
<evidence type="ECO:0000313" key="2">
    <source>
        <dbReference type="Proteomes" id="UP000007437"/>
    </source>
</evidence>
<dbReference type="KEGG" id="brh:RBRH_01795"/>
<geneLocation type="plasmid" evidence="1 2">
    <name>pBRH01</name>
</geneLocation>
<gene>
    <name evidence="1" type="ordered locus">RBRH_01795</name>
</gene>
<keyword evidence="1" id="KW-0614">Plasmid</keyword>
<name>E5AUZ1_MYCRK</name>
<dbReference type="AlphaFoldDB" id="E5AUZ1"/>